<dbReference type="PROSITE" id="PS00178">
    <property type="entry name" value="AA_TRNA_LIGASE_I"/>
    <property type="match status" value="1"/>
</dbReference>
<dbReference type="EC" id="6.1.1.9" evidence="10"/>
<evidence type="ECO:0000256" key="6">
    <source>
        <dbReference type="ARBA" id="ARBA00023054"/>
    </source>
</evidence>
<name>A0A2M7VC07_9BACT</name>
<dbReference type="InterPro" id="IPR001412">
    <property type="entry name" value="aa-tRNA-synth_I_CS"/>
</dbReference>
<dbReference type="InterPro" id="IPR033705">
    <property type="entry name" value="Anticodon_Ia_Val"/>
</dbReference>
<organism evidence="14 15">
    <name type="scientific">Candidatus Magasanikbacteria bacterium CG_4_10_14_0_2_um_filter_33_14</name>
    <dbReference type="NCBI Taxonomy" id="1974636"/>
    <lineage>
        <taxon>Bacteria</taxon>
        <taxon>Candidatus Magasanikiibacteriota</taxon>
    </lineage>
</organism>
<dbReference type="GO" id="GO:0005829">
    <property type="term" value="C:cytosol"/>
    <property type="evidence" value="ECO:0007669"/>
    <property type="project" value="TreeGrafter"/>
</dbReference>
<protein>
    <recommendedName>
        <fullName evidence="10">Valine--tRNA ligase</fullName>
        <ecNumber evidence="10">6.1.1.9</ecNumber>
    </recommendedName>
    <alternativeName>
        <fullName evidence="10">Valyl-tRNA synthetase</fullName>
        <shortName evidence="10">ValRS</shortName>
    </alternativeName>
</protein>
<feature type="domain" description="Methionyl/Valyl/Leucyl/Isoleucyl-tRNA synthetase anticodon-binding" evidence="12">
    <location>
        <begin position="651"/>
        <end position="786"/>
    </location>
</feature>
<feature type="domain" description="Valyl-tRNA synthetase tRNA-binding arm" evidence="13">
    <location>
        <begin position="843"/>
        <end position="906"/>
    </location>
</feature>
<sequence length="907" mass="103311">MDKAYEPKKYEDDIYKSWEDSGFFNPDVCIEKGVTDKDAKPFTIILPPPNVTGTLHMGHAAMLAIEDVMIRFHRMKGDKTLWVPGTDHAAVATESKVEKMLIESGEFKKPKEELGREKFLKRVNQFAQESHDTIVNQSKKMGSSLDWSREAFTLDEKRNLAVKTVFKKMYDDGLIYRGYRVINWSVKGQSTCSDDELVHIERPAKMYYFKYSKDFPITIATTRPETKLGDTAVAVNSTGKYQKYIGQEFEVQDVGQKGHILKIKIIGDDHVDESFGTGALGVTPAHSPVDFEMYLKQKALGNDIGLIQVIGEDGKMTDKAGSEYVGLGVEEAREKFVNYLRATGLLEKEEDIMQNVGTSDRFKDVVEPLPKTQWFIDVNKKFQIDDANFFAGLQLTGVKNGEEYSLKELMQKVVTTGQIKIVPERFDKVYFNWIDNLRDWCISRQIWYGHQIPVWYKKSNEESGMGNEEIFVDVNSPEGEGWTQDPDTLDTWFSSGLWTFSTLGYPNLDSQDLKNFHPTSVMETGYDILFFWVARMILMTTYTLGQVPFETVYLHGLVRDEQGRKMSKSLGNIINPLDMIDKYGTDATRLSLLLGNTPGNDMKLSEEKIGGFRNFANKLWNMARFIEMTVEAEEKKLLKDTGLPESKTLSDKWILQKLNEVSNVVVNNLDSMNLSYAGEKLRDFTWNDLADWYLEIAKIEGSKSEILNYALNTVLKLWHPFMPFVTEAIWQEFYGKENILMVEKFPLSTEQNLEIKDFEIIQNVIVGIRSVKGDYKIDPVKKLNVTISAGDKKDLLSQNSAIISKLARLENLHIEEKIAKPDQSVSFVESGLEIFVELAGVVDFAKEKEKLGKEIEQLTKYISGLEGKLNNPGFVSSAPASIIEQETNKLIESKEKLEKLNKQFQAI</sequence>
<dbReference type="AlphaFoldDB" id="A0A2M7VC07"/>
<dbReference type="Gene3D" id="3.40.50.620">
    <property type="entry name" value="HUPs"/>
    <property type="match status" value="2"/>
</dbReference>
<evidence type="ECO:0000256" key="10">
    <source>
        <dbReference type="HAMAP-Rule" id="MF_02004"/>
    </source>
</evidence>
<dbReference type="PRINTS" id="PR00986">
    <property type="entry name" value="TRNASYNTHVAL"/>
</dbReference>
<feature type="domain" description="Aminoacyl-tRNA synthetase class Ia" evidence="11">
    <location>
        <begin position="14"/>
        <end position="604"/>
    </location>
</feature>
<dbReference type="SUPFAM" id="SSF47323">
    <property type="entry name" value="Anticodon-binding domain of a subclass of class I aminoacyl-tRNA synthetases"/>
    <property type="match status" value="1"/>
</dbReference>
<dbReference type="SUPFAM" id="SSF46589">
    <property type="entry name" value="tRNA-binding arm"/>
    <property type="match status" value="1"/>
</dbReference>
<dbReference type="InterPro" id="IPR019499">
    <property type="entry name" value="Val-tRNA_synth_tRNA-bd"/>
</dbReference>
<comment type="function">
    <text evidence="10">Catalyzes the attachment of valine to tRNA(Val). As ValRS can inadvertently accommodate and process structurally similar amino acids such as threonine, to avoid such errors, it has a 'posttransfer' editing activity that hydrolyzes mischarged Thr-tRNA(Val) in a tRNA-dependent manner.</text>
</comment>
<dbReference type="InterPro" id="IPR010978">
    <property type="entry name" value="tRNA-bd_arm"/>
</dbReference>
<dbReference type="GO" id="GO:0004832">
    <property type="term" value="F:valine-tRNA ligase activity"/>
    <property type="evidence" value="ECO:0007669"/>
    <property type="project" value="UniProtKB-UniRule"/>
</dbReference>
<evidence type="ECO:0000256" key="8">
    <source>
        <dbReference type="ARBA" id="ARBA00047552"/>
    </source>
</evidence>
<comment type="domain">
    <text evidence="10">The C-terminal coiled-coil domain is crucial for aminoacylation activity.</text>
</comment>
<feature type="coiled-coil region" evidence="10">
    <location>
        <begin position="848"/>
        <end position="903"/>
    </location>
</feature>
<dbReference type="Pfam" id="PF08264">
    <property type="entry name" value="Anticodon_1"/>
    <property type="match status" value="1"/>
</dbReference>
<dbReference type="HAMAP" id="MF_02004">
    <property type="entry name" value="Val_tRNA_synth_type1"/>
    <property type="match status" value="1"/>
</dbReference>
<evidence type="ECO:0000313" key="15">
    <source>
        <dbReference type="Proteomes" id="UP000231453"/>
    </source>
</evidence>
<keyword evidence="3 10" id="KW-0547">Nucleotide-binding</keyword>
<keyword evidence="4 10" id="KW-0067">ATP-binding</keyword>
<dbReference type="FunFam" id="3.40.50.620:FF:000020">
    <property type="entry name" value="Valine--tRNA ligase, mitochondrial"/>
    <property type="match status" value="1"/>
</dbReference>
<evidence type="ECO:0000313" key="14">
    <source>
        <dbReference type="EMBL" id="PIZ96851.1"/>
    </source>
</evidence>
<accession>A0A2M7VC07</accession>
<evidence type="ECO:0000256" key="7">
    <source>
        <dbReference type="ARBA" id="ARBA00023146"/>
    </source>
</evidence>
<dbReference type="NCBIfam" id="NF004349">
    <property type="entry name" value="PRK05729.1"/>
    <property type="match status" value="1"/>
</dbReference>
<feature type="binding site" evidence="10">
    <location>
        <position position="568"/>
    </location>
    <ligand>
        <name>ATP</name>
        <dbReference type="ChEBI" id="CHEBI:30616"/>
    </ligand>
</feature>
<dbReference type="Pfam" id="PF00133">
    <property type="entry name" value="tRNA-synt_1"/>
    <property type="match status" value="1"/>
</dbReference>
<evidence type="ECO:0000256" key="3">
    <source>
        <dbReference type="ARBA" id="ARBA00022741"/>
    </source>
</evidence>
<dbReference type="InterPro" id="IPR002300">
    <property type="entry name" value="aa-tRNA-synth_Ia"/>
</dbReference>
<dbReference type="Gene3D" id="1.10.287.380">
    <property type="entry name" value="Valyl-tRNA synthetase, C-terminal domain"/>
    <property type="match status" value="1"/>
</dbReference>
<feature type="short sequence motif" description="'HIGH' region" evidence="10">
    <location>
        <begin position="49"/>
        <end position="59"/>
    </location>
</feature>
<dbReference type="InterPro" id="IPR014729">
    <property type="entry name" value="Rossmann-like_a/b/a_fold"/>
</dbReference>
<evidence type="ECO:0000256" key="4">
    <source>
        <dbReference type="ARBA" id="ARBA00022840"/>
    </source>
</evidence>
<dbReference type="PANTHER" id="PTHR11946">
    <property type="entry name" value="VALYL-TRNA SYNTHETASES"/>
    <property type="match status" value="1"/>
</dbReference>
<comment type="subunit">
    <text evidence="10">Monomer.</text>
</comment>
<dbReference type="SUPFAM" id="SSF52374">
    <property type="entry name" value="Nucleotidylyl transferase"/>
    <property type="match status" value="1"/>
</dbReference>
<keyword evidence="6 10" id="KW-0175">Coiled coil</keyword>
<dbReference type="SUPFAM" id="SSF50677">
    <property type="entry name" value="ValRS/IleRS/LeuRS editing domain"/>
    <property type="match status" value="1"/>
</dbReference>
<dbReference type="GO" id="GO:0006438">
    <property type="term" value="P:valyl-tRNA aminoacylation"/>
    <property type="evidence" value="ECO:0007669"/>
    <property type="project" value="UniProtKB-UniRule"/>
</dbReference>
<dbReference type="PANTHER" id="PTHR11946:SF93">
    <property type="entry name" value="VALINE--TRNA LIGASE, CHLOROPLASTIC_MITOCHONDRIAL 2"/>
    <property type="match status" value="1"/>
</dbReference>
<keyword evidence="2 10" id="KW-0436">Ligase</keyword>
<dbReference type="FunFam" id="1.10.287.380:FF:000001">
    <property type="entry name" value="Valine--tRNA ligase"/>
    <property type="match status" value="1"/>
</dbReference>
<comment type="catalytic activity">
    <reaction evidence="8 10">
        <text>tRNA(Val) + L-valine + ATP = L-valyl-tRNA(Val) + AMP + diphosphate</text>
        <dbReference type="Rhea" id="RHEA:10704"/>
        <dbReference type="Rhea" id="RHEA-COMP:9672"/>
        <dbReference type="Rhea" id="RHEA-COMP:9708"/>
        <dbReference type="ChEBI" id="CHEBI:30616"/>
        <dbReference type="ChEBI" id="CHEBI:33019"/>
        <dbReference type="ChEBI" id="CHEBI:57762"/>
        <dbReference type="ChEBI" id="CHEBI:78442"/>
        <dbReference type="ChEBI" id="CHEBI:78537"/>
        <dbReference type="ChEBI" id="CHEBI:456215"/>
        <dbReference type="EC" id="6.1.1.9"/>
    </reaction>
</comment>
<dbReference type="CDD" id="cd07962">
    <property type="entry name" value="Anticodon_Ia_Val"/>
    <property type="match status" value="1"/>
</dbReference>
<dbReference type="Gene3D" id="1.10.730.10">
    <property type="entry name" value="Isoleucyl-tRNA Synthetase, Domain 1"/>
    <property type="match status" value="1"/>
</dbReference>
<comment type="subcellular location">
    <subcellularLocation>
        <location evidence="10">Cytoplasm</location>
    </subcellularLocation>
</comment>
<dbReference type="Pfam" id="PF10458">
    <property type="entry name" value="Val_tRNA-synt_C"/>
    <property type="match status" value="1"/>
</dbReference>
<dbReference type="GO" id="GO:0005524">
    <property type="term" value="F:ATP binding"/>
    <property type="evidence" value="ECO:0007669"/>
    <property type="project" value="UniProtKB-UniRule"/>
</dbReference>
<evidence type="ECO:0000259" key="13">
    <source>
        <dbReference type="Pfam" id="PF10458"/>
    </source>
</evidence>
<comment type="similarity">
    <text evidence="9 10">Belongs to the class-I aminoacyl-tRNA synthetase family. ValS type 1 subfamily.</text>
</comment>
<dbReference type="InterPro" id="IPR002303">
    <property type="entry name" value="Valyl-tRNA_ligase"/>
</dbReference>
<evidence type="ECO:0000256" key="2">
    <source>
        <dbReference type="ARBA" id="ARBA00022598"/>
    </source>
</evidence>
<dbReference type="CDD" id="cd00817">
    <property type="entry name" value="ValRS_core"/>
    <property type="match status" value="1"/>
</dbReference>
<evidence type="ECO:0000256" key="1">
    <source>
        <dbReference type="ARBA" id="ARBA00022490"/>
    </source>
</evidence>
<dbReference type="EMBL" id="PFPL01000006">
    <property type="protein sequence ID" value="PIZ96851.1"/>
    <property type="molecule type" value="Genomic_DNA"/>
</dbReference>
<keyword evidence="5 10" id="KW-0648">Protein biosynthesis</keyword>
<feature type="short sequence motif" description="'KMSKS' region" evidence="10">
    <location>
        <begin position="565"/>
        <end position="569"/>
    </location>
</feature>
<proteinExistence type="inferred from homology"/>
<dbReference type="InterPro" id="IPR009080">
    <property type="entry name" value="tRNAsynth_Ia_anticodon-bd"/>
</dbReference>
<dbReference type="GO" id="GO:0002161">
    <property type="term" value="F:aminoacyl-tRNA deacylase activity"/>
    <property type="evidence" value="ECO:0007669"/>
    <property type="project" value="InterPro"/>
</dbReference>
<dbReference type="InterPro" id="IPR037118">
    <property type="entry name" value="Val-tRNA_synth_C_sf"/>
</dbReference>
<comment type="caution">
    <text evidence="14">The sequence shown here is derived from an EMBL/GenBank/DDBJ whole genome shotgun (WGS) entry which is preliminary data.</text>
</comment>
<reference evidence="15" key="1">
    <citation type="submission" date="2017-09" db="EMBL/GenBank/DDBJ databases">
        <title>Depth-based differentiation of microbial function through sediment-hosted aquifers and enrichment of novel symbionts in the deep terrestrial subsurface.</title>
        <authorList>
            <person name="Probst A.J."/>
            <person name="Ladd B."/>
            <person name="Jarett J.K."/>
            <person name="Geller-Mcgrath D.E."/>
            <person name="Sieber C.M.K."/>
            <person name="Emerson J.B."/>
            <person name="Anantharaman K."/>
            <person name="Thomas B.C."/>
            <person name="Malmstrom R."/>
            <person name="Stieglmeier M."/>
            <person name="Klingl A."/>
            <person name="Woyke T."/>
            <person name="Ryan C.M."/>
            <person name="Banfield J.F."/>
        </authorList>
    </citation>
    <scope>NUCLEOTIDE SEQUENCE [LARGE SCALE GENOMIC DNA]</scope>
</reference>
<evidence type="ECO:0000259" key="11">
    <source>
        <dbReference type="Pfam" id="PF00133"/>
    </source>
</evidence>
<evidence type="ECO:0000256" key="9">
    <source>
        <dbReference type="ARBA" id="ARBA00060830"/>
    </source>
</evidence>
<keyword evidence="7 10" id="KW-0030">Aminoacyl-tRNA synthetase</keyword>
<dbReference type="Proteomes" id="UP000231453">
    <property type="component" value="Unassembled WGS sequence"/>
</dbReference>
<evidence type="ECO:0000256" key="5">
    <source>
        <dbReference type="ARBA" id="ARBA00022917"/>
    </source>
</evidence>
<gene>
    <name evidence="10" type="primary">valS</name>
    <name evidence="14" type="ORF">COX80_00425</name>
</gene>
<comment type="domain">
    <text evidence="10">ValRS has two distinct active sites: one for aminoacylation and one for editing. The misactivated threonine is translocated from the active site to the editing site.</text>
</comment>
<evidence type="ECO:0000259" key="12">
    <source>
        <dbReference type="Pfam" id="PF08264"/>
    </source>
</evidence>
<keyword evidence="1 10" id="KW-0963">Cytoplasm</keyword>
<dbReference type="InterPro" id="IPR009008">
    <property type="entry name" value="Val/Leu/Ile-tRNA-synth_edit"/>
</dbReference>
<dbReference type="InterPro" id="IPR013155">
    <property type="entry name" value="M/V/L/I-tRNA-synth_anticd-bd"/>
</dbReference>